<organism evidence="5 6">
    <name type="scientific">Moraxella cuniculi DSM 21768</name>
    <dbReference type="NCBI Taxonomy" id="1122245"/>
    <lineage>
        <taxon>Bacteria</taxon>
        <taxon>Pseudomonadati</taxon>
        <taxon>Pseudomonadota</taxon>
        <taxon>Gammaproteobacteria</taxon>
        <taxon>Moraxellales</taxon>
        <taxon>Moraxellaceae</taxon>
        <taxon>Moraxella</taxon>
    </lineage>
</organism>
<accession>A0A1N7G6F7</accession>
<dbReference type="EMBL" id="FTNU01000024">
    <property type="protein sequence ID" value="SIS08084.1"/>
    <property type="molecule type" value="Genomic_DNA"/>
</dbReference>
<dbReference type="InterPro" id="IPR021739">
    <property type="entry name" value="SaV-like"/>
</dbReference>
<dbReference type="InterPro" id="IPR013520">
    <property type="entry name" value="Ribonucl_H"/>
</dbReference>
<evidence type="ECO:0000313" key="6">
    <source>
        <dbReference type="Proteomes" id="UP000187495"/>
    </source>
</evidence>
<keyword evidence="6" id="KW-1185">Reference proteome</keyword>
<dbReference type="AlphaFoldDB" id="A0A1N7G6F7"/>
<evidence type="ECO:0000256" key="2">
    <source>
        <dbReference type="ARBA" id="ARBA00022801"/>
    </source>
</evidence>
<dbReference type="Gene3D" id="3.30.420.10">
    <property type="entry name" value="Ribonuclease H-like superfamily/Ribonuclease H"/>
    <property type="match status" value="1"/>
</dbReference>
<dbReference type="SMART" id="SM00479">
    <property type="entry name" value="EXOIII"/>
    <property type="match status" value="1"/>
</dbReference>
<dbReference type="CDD" id="cd06127">
    <property type="entry name" value="DEDDh"/>
    <property type="match status" value="1"/>
</dbReference>
<dbReference type="InterPro" id="IPR036397">
    <property type="entry name" value="RNaseH_sf"/>
</dbReference>
<name>A0A1N7G6F7_9GAMM</name>
<reference evidence="6" key="1">
    <citation type="submission" date="2017-01" db="EMBL/GenBank/DDBJ databases">
        <authorList>
            <person name="Varghese N."/>
            <person name="Submissions S."/>
        </authorList>
    </citation>
    <scope>NUCLEOTIDE SEQUENCE [LARGE SCALE GENOMIC DNA]</scope>
    <source>
        <strain evidence="6">DSM 21768</strain>
    </source>
</reference>
<feature type="domain" description="Exonuclease" evidence="4">
    <location>
        <begin position="95"/>
        <end position="250"/>
    </location>
</feature>
<keyword evidence="2" id="KW-0378">Hydrolase</keyword>
<dbReference type="Pfam" id="PF00929">
    <property type="entry name" value="RNase_T"/>
    <property type="match status" value="1"/>
</dbReference>
<keyword evidence="1" id="KW-0540">Nuclease</keyword>
<dbReference type="Proteomes" id="UP000187495">
    <property type="component" value="Unassembled WGS sequence"/>
</dbReference>
<dbReference type="GO" id="GO:0006259">
    <property type="term" value="P:DNA metabolic process"/>
    <property type="evidence" value="ECO:0007669"/>
    <property type="project" value="UniProtKB-ARBA"/>
</dbReference>
<evidence type="ECO:0000259" key="4">
    <source>
        <dbReference type="SMART" id="SM00479"/>
    </source>
</evidence>
<dbReference type="PANTHER" id="PTHR30231">
    <property type="entry name" value="DNA POLYMERASE III SUBUNIT EPSILON"/>
    <property type="match status" value="1"/>
</dbReference>
<dbReference type="PANTHER" id="PTHR30231:SF4">
    <property type="entry name" value="PROTEIN NEN2"/>
    <property type="match status" value="1"/>
</dbReference>
<dbReference type="InterPro" id="IPR012337">
    <property type="entry name" value="RNaseH-like_sf"/>
</dbReference>
<proteinExistence type="predicted"/>
<dbReference type="Pfam" id="PF11753">
    <property type="entry name" value="DUF3310"/>
    <property type="match status" value="1"/>
</dbReference>
<keyword evidence="3" id="KW-0269">Exonuclease</keyword>
<dbReference type="SUPFAM" id="SSF53098">
    <property type="entry name" value="Ribonuclease H-like"/>
    <property type="match status" value="1"/>
</dbReference>
<protein>
    <submittedName>
        <fullName evidence="5">Protein of unknwon function</fullName>
    </submittedName>
</protein>
<dbReference type="GO" id="GO:0003676">
    <property type="term" value="F:nucleic acid binding"/>
    <property type="evidence" value="ECO:0007669"/>
    <property type="project" value="InterPro"/>
</dbReference>
<dbReference type="GO" id="GO:0008408">
    <property type="term" value="F:3'-5' exonuclease activity"/>
    <property type="evidence" value="ECO:0007669"/>
    <property type="project" value="TreeGrafter"/>
</dbReference>
<evidence type="ECO:0000256" key="3">
    <source>
        <dbReference type="ARBA" id="ARBA00022839"/>
    </source>
</evidence>
<sequence>MTHPVHSPRHYTSHPSGIECIDITRHMNFNLGNAVKYLWRNGLKDGQPAIQDLQKAIWYIQDEIDRMERVTVQQRINEIVYDIDNYLADESKADKMLFLDTETTGLGDKAQVIQLAIIDEDGDTIVNTLLDTDSLITPEAYRVHRISKEHIKGYPHFRHIASMVNNLLNGRYVGMYNAEFDMRMLRQSGGMGFKGAIPVCVMQKAKEHFGEEKWLSLADACKRLDIELDNAHDAFADAWATAEVYERIVG</sequence>
<gene>
    <name evidence="5" type="ORF">SAMN02745664_1242</name>
</gene>
<evidence type="ECO:0000313" key="5">
    <source>
        <dbReference type="EMBL" id="SIS08084.1"/>
    </source>
</evidence>
<dbReference type="RefSeq" id="WP_078310314.1">
    <property type="nucleotide sequence ID" value="NZ_FTNU01000024.1"/>
</dbReference>
<evidence type="ECO:0000256" key="1">
    <source>
        <dbReference type="ARBA" id="ARBA00022722"/>
    </source>
</evidence>